<protein>
    <submittedName>
        <fullName evidence="2">CoA transferase</fullName>
    </submittedName>
</protein>
<dbReference type="Gene3D" id="3.40.50.10540">
    <property type="entry name" value="Crotonobetainyl-coa:carnitine coa-transferase, domain 1"/>
    <property type="match status" value="1"/>
</dbReference>
<proteinExistence type="predicted"/>
<dbReference type="Pfam" id="PF02515">
    <property type="entry name" value="CoA_transf_3"/>
    <property type="match status" value="1"/>
</dbReference>
<dbReference type="InterPro" id="IPR023606">
    <property type="entry name" value="CoA-Trfase_III_dom_1_sf"/>
</dbReference>
<feature type="compositionally biased region" description="Low complexity" evidence="1">
    <location>
        <begin position="17"/>
        <end position="26"/>
    </location>
</feature>
<gene>
    <name evidence="2" type="ORF">San01_00360</name>
</gene>
<dbReference type="SUPFAM" id="SSF89796">
    <property type="entry name" value="CoA-transferase family III (CaiB/BaiF)"/>
    <property type="match status" value="1"/>
</dbReference>
<keyword evidence="2" id="KW-0808">Transferase</keyword>
<evidence type="ECO:0000256" key="1">
    <source>
        <dbReference type="SAM" id="MobiDB-lite"/>
    </source>
</evidence>
<dbReference type="GO" id="GO:0016740">
    <property type="term" value="F:transferase activity"/>
    <property type="evidence" value="ECO:0007669"/>
    <property type="project" value="UniProtKB-KW"/>
</dbReference>
<feature type="region of interest" description="Disordered" evidence="1">
    <location>
        <begin position="353"/>
        <end position="424"/>
    </location>
</feature>
<dbReference type="EMBL" id="BLAG01000004">
    <property type="protein sequence ID" value="GES27550.1"/>
    <property type="molecule type" value="Genomic_DNA"/>
</dbReference>
<dbReference type="AlphaFoldDB" id="A0A5J4L7X6"/>
<comment type="caution">
    <text evidence="2">The sequence shown here is derived from an EMBL/GenBank/DDBJ whole genome shotgun (WGS) entry which is preliminary data.</text>
</comment>
<dbReference type="InterPro" id="IPR044855">
    <property type="entry name" value="CoA-Trfase_III_dom3_sf"/>
</dbReference>
<name>A0A5J4L7X6_9ACTN</name>
<dbReference type="Gene3D" id="3.30.1540.10">
    <property type="entry name" value="formyl-coa transferase, domain 3"/>
    <property type="match status" value="1"/>
</dbReference>
<dbReference type="PANTHER" id="PTHR48228:SF5">
    <property type="entry name" value="ALPHA-METHYLACYL-COA RACEMASE"/>
    <property type="match status" value="1"/>
</dbReference>
<dbReference type="InterPro" id="IPR003673">
    <property type="entry name" value="CoA-Trfase_fam_III"/>
</dbReference>
<organism evidence="2 3">
    <name type="scientific">Streptomyces angustmyceticus</name>
    <dbReference type="NCBI Taxonomy" id="285578"/>
    <lineage>
        <taxon>Bacteria</taxon>
        <taxon>Bacillati</taxon>
        <taxon>Actinomycetota</taxon>
        <taxon>Actinomycetes</taxon>
        <taxon>Kitasatosporales</taxon>
        <taxon>Streptomycetaceae</taxon>
        <taxon>Streptomyces</taxon>
    </lineage>
</organism>
<feature type="region of interest" description="Disordered" evidence="1">
    <location>
        <begin position="1"/>
        <end position="38"/>
    </location>
</feature>
<dbReference type="Proteomes" id="UP000325598">
    <property type="component" value="Unassembled WGS sequence"/>
</dbReference>
<evidence type="ECO:0000313" key="3">
    <source>
        <dbReference type="Proteomes" id="UP000325598"/>
    </source>
</evidence>
<sequence>MQRPLPPSADAAFLLSRPPARRYAAPPRRPVRATPPGPAVSGGPLAGLRVLELAAIGPAPYACMMLADLGAEVIRVDRPGQERAFAPWHRILDRGRRPVALDLKDPAGTGLLLRLVDGADVLVEGFRPGVAERLGVGPGACRARNPALVYGRMTGWGQDGPLAQAPGHDINYIGLTGALHAIGPAGGAPVPPANLLGDFGGGGMLLAAGILAALVERSRSGLGQVVDAAIVDGTASLTGMLLAMAQAGQWDADRGGNLLDGGAPFYAVYPCADGGHVAVGALEERFYRALLAGLGLDGDRLPDRDDPANWPALRREFEERFATRTRAQWAAAFDGTEACVTPVLSLAEAAAHPHHRARGTYRPAPDGVQPAPAPRFARTPARPDPAPPRRPSRSLLARWGLTEAESARLGAGEQPAATARTSGG</sequence>
<dbReference type="InterPro" id="IPR050509">
    <property type="entry name" value="CoA-transferase_III"/>
</dbReference>
<keyword evidence="3" id="KW-1185">Reference proteome</keyword>
<reference evidence="2 3" key="1">
    <citation type="submission" date="2019-10" db="EMBL/GenBank/DDBJ databases">
        <title>Whole genome shotgun sequence of Streptomyces angustmyceticus NBRC 3934.</title>
        <authorList>
            <person name="Hosoyama A."/>
            <person name="Ichikawa N."/>
            <person name="Kimura A."/>
            <person name="Kitahashi Y."/>
            <person name="Komaki H."/>
            <person name="Uohara A."/>
        </authorList>
    </citation>
    <scope>NUCLEOTIDE SEQUENCE [LARGE SCALE GENOMIC DNA]</scope>
    <source>
        <strain evidence="2 3">NBRC 3934</strain>
    </source>
</reference>
<evidence type="ECO:0000313" key="2">
    <source>
        <dbReference type="EMBL" id="GES27550.1"/>
    </source>
</evidence>
<accession>A0A5J4L7X6</accession>
<dbReference type="PANTHER" id="PTHR48228">
    <property type="entry name" value="SUCCINYL-COA--D-CITRAMALATE COA-TRANSFERASE"/>
    <property type="match status" value="1"/>
</dbReference>